<keyword evidence="3" id="KW-1185">Reference proteome</keyword>
<comment type="caution">
    <text evidence="2">The sequence shown here is derived from an EMBL/GenBank/DDBJ whole genome shotgun (WGS) entry which is preliminary data.</text>
</comment>
<reference evidence="3" key="2">
    <citation type="submission" date="2023-07" db="EMBL/GenBank/DDBJ databases">
        <title>Ancylobacter moscoviensis sp. nov., facultatively methylotrophic bacteria from activated sludge and the reclassification of Starkeya novella (Starkey 1934) Kelly et al. 2000 as Ancylobacter novellus comb. nov., Starkeya koreensis Im et al. 2006 as Ancylobacter koreensis comb.nov., Angulomicrobium tetraedrale Vasil'eva et al. 1986 as Ancylobacter tetraedralis comb. nov., Angulomicrobium amanitiforme Fritz et al. 2004 as Ancylobacter amanitiformis comb. nov. and Methylorhabdus multivorans Doronina et al. 1996 as Ancylobacter multivorans comb. nov. and emended description of the genus Ancylobacter.</title>
        <authorList>
            <person name="Doronina N."/>
            <person name="Chemodurova A."/>
            <person name="Grouzdev D."/>
            <person name="Koziaeva V."/>
            <person name="Shi W."/>
            <person name="Wu L."/>
            <person name="Kaparullina E."/>
        </authorList>
    </citation>
    <scope>NUCLEOTIDE SEQUENCE [LARGE SCALE GENOMIC DNA]</scope>
    <source>
        <strain evidence="3">Jip08</strain>
    </source>
</reference>
<feature type="transmembrane region" description="Helical" evidence="1">
    <location>
        <begin position="203"/>
        <end position="222"/>
    </location>
</feature>
<feature type="transmembrane region" description="Helical" evidence="1">
    <location>
        <begin position="85"/>
        <end position="107"/>
    </location>
</feature>
<gene>
    <name evidence="2" type="ORF">MWN33_05610</name>
</gene>
<evidence type="ECO:0000256" key="1">
    <source>
        <dbReference type="SAM" id="Phobius"/>
    </source>
</evidence>
<evidence type="ECO:0000313" key="2">
    <source>
        <dbReference type="EMBL" id="MCK0207507.1"/>
    </source>
</evidence>
<dbReference type="PANTHER" id="PTHR38457">
    <property type="entry name" value="REGULATOR ABRB-RELATED"/>
    <property type="match status" value="1"/>
</dbReference>
<feature type="transmembrane region" description="Helical" evidence="1">
    <location>
        <begin position="114"/>
        <end position="132"/>
    </location>
</feature>
<keyword evidence="1" id="KW-0472">Membrane</keyword>
<dbReference type="Proteomes" id="UP001202867">
    <property type="component" value="Unassembled WGS sequence"/>
</dbReference>
<dbReference type="InterPro" id="IPR017516">
    <property type="entry name" value="AbrB_dup"/>
</dbReference>
<sequence>MTPPKAGDPRLRDIADLAGTASEADIEDEISEEIEQEIGRDLDADPDVPPLARRLNRLPGWLRVGMGGALALAGGYAFHLWHVPLAWLLGALFGTAALSMAGVSLPIPTFVRQYGQSVAGFAVGVFFTPEVGQRVLELGGVIVAAGVASILVSVVLSVPLARFGGCDRRSAFFATIPGGLAEMAGFAHQFGADITTVSVVQSLRVVVTVLMLPAGLALYMHHAVEAGIRHPPEMATLALAGGVVVSIAAAHLLNRLRIFNAFLLGGLAVGIALGLYVDAPVAAPDYARAVAQIAIGGALGARFHWLTLRRLGPRLVPAALGSTLLLIAANVGIAWVVSGHVGFPTAVLAASPGGIAEMSLSAEALGLAPPIVVAWHLVRIVLVALLTGPLFRLMERGLDRTPDEASDACAVRRDGTRR</sequence>
<organism evidence="2 3">
    <name type="scientific">Ancylobacter koreensis</name>
    <dbReference type="NCBI Taxonomy" id="266121"/>
    <lineage>
        <taxon>Bacteria</taxon>
        <taxon>Pseudomonadati</taxon>
        <taxon>Pseudomonadota</taxon>
        <taxon>Alphaproteobacteria</taxon>
        <taxon>Hyphomicrobiales</taxon>
        <taxon>Xanthobacteraceae</taxon>
        <taxon>Ancylobacter</taxon>
    </lineage>
</organism>
<dbReference type="RefSeq" id="WP_247199444.1">
    <property type="nucleotide sequence ID" value="NZ_JALKCG010000001.1"/>
</dbReference>
<feature type="transmembrane region" description="Helical" evidence="1">
    <location>
        <begin position="138"/>
        <end position="161"/>
    </location>
</feature>
<keyword evidence="1" id="KW-1133">Transmembrane helix</keyword>
<feature type="transmembrane region" description="Helical" evidence="1">
    <location>
        <begin position="234"/>
        <end position="253"/>
    </location>
</feature>
<dbReference type="NCBIfam" id="TIGR03082">
    <property type="entry name" value="Gneg_AbrB_dup"/>
    <property type="match status" value="1"/>
</dbReference>
<dbReference type="Pfam" id="PF05145">
    <property type="entry name" value="AbrB"/>
    <property type="match status" value="1"/>
</dbReference>
<name>A0ABT0DJP9_9HYPH</name>
<feature type="transmembrane region" description="Helical" evidence="1">
    <location>
        <begin position="60"/>
        <end position="79"/>
    </location>
</feature>
<feature type="transmembrane region" description="Helical" evidence="1">
    <location>
        <begin position="367"/>
        <end position="391"/>
    </location>
</feature>
<dbReference type="PANTHER" id="PTHR38457:SF1">
    <property type="entry name" value="REGULATOR ABRB-RELATED"/>
    <property type="match status" value="1"/>
</dbReference>
<evidence type="ECO:0000313" key="3">
    <source>
        <dbReference type="Proteomes" id="UP001202867"/>
    </source>
</evidence>
<keyword evidence="1" id="KW-0812">Transmembrane</keyword>
<reference evidence="2 3" key="1">
    <citation type="submission" date="2022-04" db="EMBL/GenBank/DDBJ databases">
        <authorList>
            <person name="Grouzdev D.S."/>
            <person name="Pantiukh K.S."/>
            <person name="Krutkina M.S."/>
        </authorList>
    </citation>
    <scope>NUCLEOTIDE SEQUENCE [LARGE SCALE GENOMIC DNA]</scope>
    <source>
        <strain evidence="2 3">Jip08</strain>
    </source>
</reference>
<dbReference type="InterPro" id="IPR007820">
    <property type="entry name" value="AbrB_fam"/>
</dbReference>
<dbReference type="EMBL" id="JALKCG010000001">
    <property type="protein sequence ID" value="MCK0207507.1"/>
    <property type="molecule type" value="Genomic_DNA"/>
</dbReference>
<feature type="transmembrane region" description="Helical" evidence="1">
    <location>
        <begin position="289"/>
        <end position="308"/>
    </location>
</feature>
<accession>A0ABT0DJP9</accession>
<feature type="transmembrane region" description="Helical" evidence="1">
    <location>
        <begin position="258"/>
        <end position="277"/>
    </location>
</feature>
<protein>
    <submittedName>
        <fullName evidence="2">AbrB family transcriptional regulator</fullName>
    </submittedName>
</protein>
<proteinExistence type="predicted"/>
<feature type="transmembrane region" description="Helical" evidence="1">
    <location>
        <begin position="315"/>
        <end position="337"/>
    </location>
</feature>